<evidence type="ECO:0000313" key="2">
    <source>
        <dbReference type="Proteomes" id="UP001187192"/>
    </source>
</evidence>
<accession>A0AA88ANW2</accession>
<proteinExistence type="predicted"/>
<protein>
    <submittedName>
        <fullName evidence="1">Uncharacterized protein</fullName>
    </submittedName>
</protein>
<dbReference type="Proteomes" id="UP001187192">
    <property type="component" value="Unassembled WGS sequence"/>
</dbReference>
<keyword evidence="2" id="KW-1185">Reference proteome</keyword>
<organism evidence="1 2">
    <name type="scientific">Ficus carica</name>
    <name type="common">Common fig</name>
    <dbReference type="NCBI Taxonomy" id="3494"/>
    <lineage>
        <taxon>Eukaryota</taxon>
        <taxon>Viridiplantae</taxon>
        <taxon>Streptophyta</taxon>
        <taxon>Embryophyta</taxon>
        <taxon>Tracheophyta</taxon>
        <taxon>Spermatophyta</taxon>
        <taxon>Magnoliopsida</taxon>
        <taxon>eudicotyledons</taxon>
        <taxon>Gunneridae</taxon>
        <taxon>Pentapetalae</taxon>
        <taxon>rosids</taxon>
        <taxon>fabids</taxon>
        <taxon>Rosales</taxon>
        <taxon>Moraceae</taxon>
        <taxon>Ficeae</taxon>
        <taxon>Ficus</taxon>
    </lineage>
</organism>
<evidence type="ECO:0000313" key="1">
    <source>
        <dbReference type="EMBL" id="GMN47356.1"/>
    </source>
</evidence>
<gene>
    <name evidence="1" type="ORF">TIFTF001_016537</name>
</gene>
<comment type="caution">
    <text evidence="1">The sequence shown here is derived from an EMBL/GenBank/DDBJ whole genome shotgun (WGS) entry which is preliminary data.</text>
</comment>
<sequence>MRVSVALLIEPDAEEEIGPVDGLVDEETPKLYKTVKSYGHLNFVCFQKGVVAIHAVKIGTALRSSDNVTTDIRTVFYFEVSLFCFSKVD</sequence>
<dbReference type="EMBL" id="BTGU01000025">
    <property type="protein sequence ID" value="GMN47356.1"/>
    <property type="molecule type" value="Genomic_DNA"/>
</dbReference>
<name>A0AA88ANW2_FICCA</name>
<dbReference type="AlphaFoldDB" id="A0AA88ANW2"/>
<reference evidence="1" key="1">
    <citation type="submission" date="2023-07" db="EMBL/GenBank/DDBJ databases">
        <title>draft genome sequence of fig (Ficus carica).</title>
        <authorList>
            <person name="Takahashi T."/>
            <person name="Nishimura K."/>
        </authorList>
    </citation>
    <scope>NUCLEOTIDE SEQUENCE</scope>
</reference>